<comment type="caution">
    <text evidence="2">The sequence shown here is derived from an EMBL/GenBank/DDBJ whole genome shotgun (WGS) entry which is preliminary data.</text>
</comment>
<proteinExistence type="predicted"/>
<sequence length="154" mass="17275">MRPVTISHNLLGAIANLRFSIDQMNSDLRLSMAKRESESHSRNSQPEHPDNSEPIRLSTSTQQHNGNDDEFETIELDNLGVHTALHDSPSSASLSSGEYRVTSIRTISRTSRQSSVIDDKGPFGPLRRFWLNHVAIIVPEKGNRDHFGTWNLTS</sequence>
<feature type="region of interest" description="Disordered" evidence="1">
    <location>
        <begin position="30"/>
        <end position="70"/>
    </location>
</feature>
<gene>
    <name evidence="2" type="ORF">Egran_05532</name>
</gene>
<dbReference type="AlphaFoldDB" id="A0A232LRA8"/>
<keyword evidence="3" id="KW-1185">Reference proteome</keyword>
<organism evidence="2 3">
    <name type="scientific">Elaphomyces granulatus</name>
    <dbReference type="NCBI Taxonomy" id="519963"/>
    <lineage>
        <taxon>Eukaryota</taxon>
        <taxon>Fungi</taxon>
        <taxon>Dikarya</taxon>
        <taxon>Ascomycota</taxon>
        <taxon>Pezizomycotina</taxon>
        <taxon>Eurotiomycetes</taxon>
        <taxon>Eurotiomycetidae</taxon>
        <taxon>Eurotiales</taxon>
        <taxon>Elaphomycetaceae</taxon>
        <taxon>Elaphomyces</taxon>
    </lineage>
</organism>
<reference evidence="2 3" key="1">
    <citation type="journal article" date="2015" name="Environ. Microbiol.">
        <title>Metagenome sequence of Elaphomyces granulatus from sporocarp tissue reveals Ascomycota ectomycorrhizal fingerprints of genome expansion and a Proteobacteria-rich microbiome.</title>
        <authorList>
            <person name="Quandt C.A."/>
            <person name="Kohler A."/>
            <person name="Hesse C.N."/>
            <person name="Sharpton T.J."/>
            <person name="Martin F."/>
            <person name="Spatafora J.W."/>
        </authorList>
    </citation>
    <scope>NUCLEOTIDE SEQUENCE [LARGE SCALE GENOMIC DNA]</scope>
    <source>
        <strain evidence="2 3">OSC145934</strain>
    </source>
</reference>
<feature type="compositionally biased region" description="Basic and acidic residues" evidence="1">
    <location>
        <begin position="33"/>
        <end position="53"/>
    </location>
</feature>
<protein>
    <submittedName>
        <fullName evidence="2">Uncharacterized protein</fullName>
    </submittedName>
</protein>
<accession>A0A232LRA8</accession>
<dbReference type="Proteomes" id="UP000243515">
    <property type="component" value="Unassembled WGS sequence"/>
</dbReference>
<evidence type="ECO:0000313" key="3">
    <source>
        <dbReference type="Proteomes" id="UP000243515"/>
    </source>
</evidence>
<evidence type="ECO:0000313" key="2">
    <source>
        <dbReference type="EMBL" id="OXV06701.1"/>
    </source>
</evidence>
<evidence type="ECO:0000256" key="1">
    <source>
        <dbReference type="SAM" id="MobiDB-lite"/>
    </source>
</evidence>
<dbReference type="EMBL" id="NPHW01005500">
    <property type="protein sequence ID" value="OXV06701.1"/>
    <property type="molecule type" value="Genomic_DNA"/>
</dbReference>
<dbReference type="OrthoDB" id="199599at2759"/>
<name>A0A232LRA8_9EURO</name>